<evidence type="ECO:0000313" key="3">
    <source>
        <dbReference type="Proteomes" id="UP000737391"/>
    </source>
</evidence>
<dbReference type="InterPro" id="IPR039535">
    <property type="entry name" value="ASST-like"/>
</dbReference>
<dbReference type="Proteomes" id="UP000737391">
    <property type="component" value="Unassembled WGS sequence"/>
</dbReference>
<organism evidence="2 3">
    <name type="scientific">Fusarium agapanthi</name>
    <dbReference type="NCBI Taxonomy" id="1803897"/>
    <lineage>
        <taxon>Eukaryota</taxon>
        <taxon>Fungi</taxon>
        <taxon>Dikarya</taxon>
        <taxon>Ascomycota</taxon>
        <taxon>Pezizomycotina</taxon>
        <taxon>Sordariomycetes</taxon>
        <taxon>Hypocreomycetidae</taxon>
        <taxon>Hypocreales</taxon>
        <taxon>Nectriaceae</taxon>
        <taxon>Fusarium</taxon>
        <taxon>Fusarium fujikuroi species complex</taxon>
    </lineage>
</organism>
<feature type="compositionally biased region" description="Polar residues" evidence="1">
    <location>
        <begin position="1"/>
        <end position="13"/>
    </location>
</feature>
<evidence type="ECO:0000313" key="2">
    <source>
        <dbReference type="EMBL" id="KAF4503395.1"/>
    </source>
</evidence>
<reference evidence="2" key="1">
    <citation type="submission" date="2020-01" db="EMBL/GenBank/DDBJ databases">
        <title>Identification and distribution of gene clusters putatively required for synthesis of sphingolipid metabolism inhibitors in phylogenetically diverse species of the filamentous fungus Fusarium.</title>
        <authorList>
            <person name="Kim H.-S."/>
            <person name="Busman M."/>
            <person name="Brown D.W."/>
            <person name="Divon H."/>
            <person name="Uhlig S."/>
            <person name="Proctor R.H."/>
        </authorList>
    </citation>
    <scope>NUCLEOTIDE SEQUENCE</scope>
    <source>
        <strain evidence="2">NRRL 31653</strain>
    </source>
</reference>
<dbReference type="AlphaFoldDB" id="A0A9P5BN55"/>
<feature type="compositionally biased region" description="Low complexity" evidence="1">
    <location>
        <begin position="14"/>
        <end position="28"/>
    </location>
</feature>
<comment type="caution">
    <text evidence="2">The sequence shown here is derived from an EMBL/GenBank/DDBJ whole genome shotgun (WGS) entry which is preliminary data.</text>
</comment>
<dbReference type="Pfam" id="PF14269">
    <property type="entry name" value="Arylsulfotran_2"/>
    <property type="match status" value="1"/>
</dbReference>
<dbReference type="EMBL" id="LUFC02000023">
    <property type="protein sequence ID" value="KAF4503395.1"/>
    <property type="molecule type" value="Genomic_DNA"/>
</dbReference>
<accession>A0A9P5BN55</accession>
<name>A0A9P5BN55_9HYPO</name>
<dbReference type="OrthoDB" id="5427350at2759"/>
<evidence type="ECO:0000256" key="1">
    <source>
        <dbReference type="SAM" id="MobiDB-lite"/>
    </source>
</evidence>
<proteinExistence type="predicted"/>
<gene>
    <name evidence="2" type="ORF">FAGAP_348</name>
</gene>
<feature type="region of interest" description="Disordered" evidence="1">
    <location>
        <begin position="1"/>
        <end position="32"/>
    </location>
</feature>
<protein>
    <submittedName>
        <fullName evidence="2">Arylsulfotransferase</fullName>
    </submittedName>
</protein>
<sequence length="119" mass="13242">MQVRSTDLRLQTRTSSAPSAPGSSIITSDILRDDGKDKRDATIKKLYVDRHDEIDTSSQGSYQDFSNGNVLLGCGNVDHIKEFGPEGDFRMSMSGAASYRVHREVWDATPAGYRQMQQL</sequence>
<keyword evidence="3" id="KW-1185">Reference proteome</keyword>